<reference evidence="2" key="1">
    <citation type="submission" date="2021-02" db="EMBL/GenBank/DDBJ databases">
        <authorList>
            <person name="Dougan E. K."/>
            <person name="Rhodes N."/>
            <person name="Thang M."/>
            <person name="Chan C."/>
        </authorList>
    </citation>
    <scope>NUCLEOTIDE SEQUENCE</scope>
</reference>
<dbReference type="AlphaFoldDB" id="A0A812L0S8"/>
<dbReference type="EMBL" id="CAJNDS010000890">
    <property type="protein sequence ID" value="CAE7239533.1"/>
    <property type="molecule type" value="Genomic_DNA"/>
</dbReference>
<dbReference type="InterPro" id="IPR051553">
    <property type="entry name" value="Ran_GTPase-activating"/>
</dbReference>
<dbReference type="PANTHER" id="PTHR45982:SF1">
    <property type="entry name" value="REGULATOR OF CHROMOSOME CONDENSATION"/>
    <property type="match status" value="1"/>
</dbReference>
<dbReference type="Pfam" id="PF13540">
    <property type="entry name" value="RCC1_2"/>
    <property type="match status" value="1"/>
</dbReference>
<dbReference type="PANTHER" id="PTHR45982">
    <property type="entry name" value="REGULATOR OF CHROMOSOME CONDENSATION"/>
    <property type="match status" value="1"/>
</dbReference>
<name>A0A812L0S8_9DINO</name>
<organism evidence="2 3">
    <name type="scientific">Symbiodinium natans</name>
    <dbReference type="NCBI Taxonomy" id="878477"/>
    <lineage>
        <taxon>Eukaryota</taxon>
        <taxon>Sar</taxon>
        <taxon>Alveolata</taxon>
        <taxon>Dinophyceae</taxon>
        <taxon>Suessiales</taxon>
        <taxon>Symbiodiniaceae</taxon>
        <taxon>Symbiodinium</taxon>
    </lineage>
</organism>
<dbReference type="PROSITE" id="PS50012">
    <property type="entry name" value="RCC1_3"/>
    <property type="match status" value="3"/>
</dbReference>
<evidence type="ECO:0000313" key="3">
    <source>
        <dbReference type="Proteomes" id="UP000604046"/>
    </source>
</evidence>
<dbReference type="SUPFAM" id="SSF50985">
    <property type="entry name" value="RCC1/BLIP-II"/>
    <property type="match status" value="2"/>
</dbReference>
<accession>A0A812L0S8</accession>
<proteinExistence type="predicted"/>
<feature type="repeat" description="RCC1" evidence="1">
    <location>
        <begin position="256"/>
        <end position="322"/>
    </location>
</feature>
<dbReference type="OrthoDB" id="8068875at2759"/>
<dbReference type="Gene3D" id="2.130.10.30">
    <property type="entry name" value="Regulator of chromosome condensation 1/beta-lactamase-inhibitor protein II"/>
    <property type="match status" value="3"/>
</dbReference>
<dbReference type="InterPro" id="IPR000408">
    <property type="entry name" value="Reg_chr_condens"/>
</dbReference>
<dbReference type="InterPro" id="IPR009091">
    <property type="entry name" value="RCC1/BLIP-II"/>
</dbReference>
<feature type="repeat" description="RCC1" evidence="1">
    <location>
        <begin position="431"/>
        <end position="482"/>
    </location>
</feature>
<evidence type="ECO:0000313" key="2">
    <source>
        <dbReference type="EMBL" id="CAE7239533.1"/>
    </source>
</evidence>
<gene>
    <name evidence="2" type="primary">HERC6</name>
    <name evidence="2" type="ORF">SNAT2548_LOCUS10637</name>
</gene>
<comment type="caution">
    <text evidence="2">The sequence shown here is derived from an EMBL/GenBank/DDBJ whole genome shotgun (WGS) entry which is preliminary data.</text>
</comment>
<sequence>MRLAKAATSPLARLSLHGERPSLALPLAAGALALGAAALSPVQAKEQKTRQQVFAWGRAQAHPGGSSSDVLWPRRVEWFEENPHGWKKVAFGPDFGAALDKRGQLFVWGAGPVAGSFIGPLKVDVQGDGRGQGLEDVQLSSKKMFALTRRGDALVFEGFVEELLKRGAPAAEAAEAAAAAKEADEEARPALEAAAAEAARRAAEASKASKQPLRLTAQAVPGLPRAGLLGSLWGYKGRVKSMSIGLEHGCFVTRHGQLYCVGGNEWGQCAVQPPKQRGPSGALDERTHSEVEFPVLVEFPPKTPKIVSVQVGGRHTVAQDAKGNCHAFGDDRRIQLGLGDTRSGGNDERHAYGVLHQDALGGKKVKGDIPRAVTYRYYDPHLQSKPVKQVPPLAVNRPEYPPASAITCGEDFTVGVFRDSPDWYAESQTTNVIFACGENGIGQCGRSMAQQQQAWGQVRLPKHSYVESVTCGQAHCLALMRDGQVFSWGGNPQGQVGNGKRALVQRPVRVTQQPKLPEELSHLADPNRPATVTPADIYKQVAYQHVASRMSNDLSQTDAPPMPVPVDLPGRVVSLACGFRSSAVICEVPDAA</sequence>
<feature type="repeat" description="RCC1" evidence="1">
    <location>
        <begin position="483"/>
        <end position="536"/>
    </location>
</feature>
<evidence type="ECO:0000256" key="1">
    <source>
        <dbReference type="PROSITE-ProRule" id="PRU00235"/>
    </source>
</evidence>
<keyword evidence="3" id="KW-1185">Reference proteome</keyword>
<protein>
    <submittedName>
        <fullName evidence="2">HERC6 protein</fullName>
    </submittedName>
</protein>
<dbReference type="Pfam" id="PF00415">
    <property type="entry name" value="RCC1"/>
    <property type="match status" value="1"/>
</dbReference>
<dbReference type="Proteomes" id="UP000604046">
    <property type="component" value="Unassembled WGS sequence"/>
</dbReference>